<feature type="compositionally biased region" description="Low complexity" evidence="4">
    <location>
        <begin position="432"/>
        <end position="444"/>
    </location>
</feature>
<dbReference type="InterPro" id="IPR000219">
    <property type="entry name" value="DH_dom"/>
</dbReference>
<feature type="compositionally biased region" description="Low complexity" evidence="4">
    <location>
        <begin position="741"/>
        <end position="751"/>
    </location>
</feature>
<feature type="compositionally biased region" description="Basic and acidic residues" evidence="4">
    <location>
        <begin position="119"/>
        <end position="134"/>
    </location>
</feature>
<keyword evidence="2" id="KW-0344">Guanine-nucleotide releasing factor</keyword>
<feature type="compositionally biased region" description="Basic and acidic residues" evidence="4">
    <location>
        <begin position="376"/>
        <end position="385"/>
    </location>
</feature>
<feature type="compositionally biased region" description="Low complexity" evidence="4">
    <location>
        <begin position="758"/>
        <end position="794"/>
    </location>
</feature>
<keyword evidence="3" id="KW-0175">Coiled coil</keyword>
<evidence type="ECO:0000256" key="4">
    <source>
        <dbReference type="SAM" id="MobiDB-lite"/>
    </source>
</evidence>
<feature type="compositionally biased region" description="Acidic residues" evidence="4">
    <location>
        <begin position="1516"/>
        <end position="1526"/>
    </location>
</feature>
<dbReference type="Pfam" id="PF19057">
    <property type="entry name" value="PH_19"/>
    <property type="match status" value="1"/>
</dbReference>
<feature type="compositionally biased region" description="Low complexity" evidence="4">
    <location>
        <begin position="666"/>
        <end position="675"/>
    </location>
</feature>
<dbReference type="GO" id="GO:0005085">
    <property type="term" value="F:guanyl-nucleotide exchange factor activity"/>
    <property type="evidence" value="ECO:0007669"/>
    <property type="project" value="UniProtKB-KW"/>
</dbReference>
<feature type="compositionally biased region" description="Low complexity" evidence="4">
    <location>
        <begin position="457"/>
        <end position="478"/>
    </location>
</feature>
<dbReference type="InterPro" id="IPR011993">
    <property type="entry name" value="PH-like_dom_sf"/>
</dbReference>
<feature type="compositionally biased region" description="Basic and acidic residues" evidence="4">
    <location>
        <begin position="693"/>
        <end position="715"/>
    </location>
</feature>
<feature type="region of interest" description="Disordered" evidence="4">
    <location>
        <begin position="176"/>
        <end position="224"/>
    </location>
</feature>
<comment type="caution">
    <text evidence="6">The sequence shown here is derived from an EMBL/GenBank/DDBJ whole genome shotgun (WGS) entry which is preliminary data.</text>
</comment>
<dbReference type="InterPro" id="IPR036322">
    <property type="entry name" value="WD40_repeat_dom_sf"/>
</dbReference>
<dbReference type="Pfam" id="PF00621">
    <property type="entry name" value="RhoGEF"/>
    <property type="match status" value="1"/>
</dbReference>
<dbReference type="Gene3D" id="1.20.900.10">
    <property type="entry name" value="Dbl homology (DH) domain"/>
    <property type="match status" value="1"/>
</dbReference>
<feature type="compositionally biased region" description="Low complexity" evidence="4">
    <location>
        <begin position="1921"/>
        <end position="1938"/>
    </location>
</feature>
<dbReference type="PANTHER" id="PTHR12877">
    <property type="entry name" value="RHO GUANINE NUCLEOTIDE EXCHANGE FACTOR"/>
    <property type="match status" value="1"/>
</dbReference>
<accession>A0ABD2WTF4</accession>
<dbReference type="InterPro" id="IPR035899">
    <property type="entry name" value="DBL_dom_sf"/>
</dbReference>
<keyword evidence="7" id="KW-1185">Reference proteome</keyword>
<dbReference type="FunFam" id="1.20.900.10:FF:000003">
    <property type="entry name" value="Rho guanine nucleotide exchange factor 10 like"/>
    <property type="match status" value="1"/>
</dbReference>
<feature type="compositionally biased region" description="Low complexity" evidence="4">
    <location>
        <begin position="177"/>
        <end position="194"/>
    </location>
</feature>
<dbReference type="SUPFAM" id="SSF50729">
    <property type="entry name" value="PH domain-like"/>
    <property type="match status" value="1"/>
</dbReference>
<dbReference type="SMART" id="SM00325">
    <property type="entry name" value="RhoGEF"/>
    <property type="match status" value="1"/>
</dbReference>
<feature type="region of interest" description="Disordered" evidence="4">
    <location>
        <begin position="117"/>
        <end position="138"/>
    </location>
</feature>
<dbReference type="SUPFAM" id="SSF48065">
    <property type="entry name" value="DBL homology domain (DH-domain)"/>
    <property type="match status" value="1"/>
</dbReference>
<protein>
    <recommendedName>
        <fullName evidence="5">DH domain-containing protein</fullName>
    </recommendedName>
</protein>
<evidence type="ECO:0000256" key="3">
    <source>
        <dbReference type="SAM" id="Coils"/>
    </source>
</evidence>
<feature type="coiled-coil region" evidence="3">
    <location>
        <begin position="1282"/>
        <end position="1343"/>
    </location>
</feature>
<dbReference type="Proteomes" id="UP001627154">
    <property type="component" value="Unassembled WGS sequence"/>
</dbReference>
<dbReference type="EMBL" id="JBJJXI010000071">
    <property type="protein sequence ID" value="KAL3396428.1"/>
    <property type="molecule type" value="Genomic_DNA"/>
</dbReference>
<feature type="region of interest" description="Disordered" evidence="4">
    <location>
        <begin position="605"/>
        <end position="882"/>
    </location>
</feature>
<name>A0ABD2WTF4_9HYME</name>
<feature type="compositionally biased region" description="Low complexity" evidence="4">
    <location>
        <begin position="949"/>
        <end position="958"/>
    </location>
</feature>
<dbReference type="InterPro" id="IPR039919">
    <property type="entry name" value="ARHGEF10/ARHGEF17"/>
</dbReference>
<feature type="compositionally biased region" description="Low complexity" evidence="4">
    <location>
        <begin position="629"/>
        <end position="656"/>
    </location>
</feature>
<feature type="compositionally biased region" description="Basic residues" evidence="4">
    <location>
        <begin position="211"/>
        <end position="220"/>
    </location>
</feature>
<feature type="region of interest" description="Disordered" evidence="4">
    <location>
        <begin position="352"/>
        <end position="483"/>
    </location>
</feature>
<feature type="compositionally biased region" description="Low complexity" evidence="4">
    <location>
        <begin position="1825"/>
        <end position="1837"/>
    </location>
</feature>
<feature type="compositionally biased region" description="Gly residues" evidence="4">
    <location>
        <begin position="7"/>
        <end position="16"/>
    </location>
</feature>
<evidence type="ECO:0000259" key="5">
    <source>
        <dbReference type="PROSITE" id="PS50010"/>
    </source>
</evidence>
<organism evidence="6 7">
    <name type="scientific">Trichogramma kaykai</name>
    <dbReference type="NCBI Taxonomy" id="54128"/>
    <lineage>
        <taxon>Eukaryota</taxon>
        <taxon>Metazoa</taxon>
        <taxon>Ecdysozoa</taxon>
        <taxon>Arthropoda</taxon>
        <taxon>Hexapoda</taxon>
        <taxon>Insecta</taxon>
        <taxon>Pterygota</taxon>
        <taxon>Neoptera</taxon>
        <taxon>Endopterygota</taxon>
        <taxon>Hymenoptera</taxon>
        <taxon>Apocrita</taxon>
        <taxon>Proctotrupomorpha</taxon>
        <taxon>Chalcidoidea</taxon>
        <taxon>Trichogrammatidae</taxon>
        <taxon>Trichogramma</taxon>
    </lineage>
</organism>
<feature type="compositionally biased region" description="Polar residues" evidence="4">
    <location>
        <begin position="445"/>
        <end position="456"/>
    </location>
</feature>
<dbReference type="SUPFAM" id="SSF50978">
    <property type="entry name" value="WD40 repeat-like"/>
    <property type="match status" value="1"/>
</dbReference>
<evidence type="ECO:0000313" key="6">
    <source>
        <dbReference type="EMBL" id="KAL3396428.1"/>
    </source>
</evidence>
<feature type="domain" description="DH" evidence="5">
    <location>
        <begin position="986"/>
        <end position="1174"/>
    </location>
</feature>
<dbReference type="GO" id="GO:0051496">
    <property type="term" value="P:positive regulation of stress fiber assembly"/>
    <property type="evidence" value="ECO:0007669"/>
    <property type="project" value="UniProtKB-ARBA"/>
</dbReference>
<dbReference type="PANTHER" id="PTHR12877:SF15">
    <property type="entry name" value="RHO GUANINE NUCLEOTIDE EXCHANGE FACTOR 17"/>
    <property type="match status" value="1"/>
</dbReference>
<feature type="compositionally biased region" description="Polar residues" evidence="4">
    <location>
        <begin position="543"/>
        <end position="552"/>
    </location>
</feature>
<gene>
    <name evidence="6" type="ORF">TKK_009599</name>
</gene>
<feature type="compositionally biased region" description="Low complexity" evidence="4">
    <location>
        <begin position="402"/>
        <end position="425"/>
    </location>
</feature>
<feature type="region of interest" description="Disordered" evidence="4">
    <location>
        <begin position="532"/>
        <end position="556"/>
    </location>
</feature>
<feature type="region of interest" description="Disordered" evidence="4">
    <location>
        <begin position="1486"/>
        <end position="1548"/>
    </location>
</feature>
<dbReference type="CDD" id="cd00160">
    <property type="entry name" value="RhoGEF"/>
    <property type="match status" value="1"/>
</dbReference>
<feature type="region of interest" description="Disordered" evidence="4">
    <location>
        <begin position="90"/>
        <end position="109"/>
    </location>
</feature>
<feature type="region of interest" description="Disordered" evidence="4">
    <location>
        <begin position="1921"/>
        <end position="1944"/>
    </location>
</feature>
<feature type="region of interest" description="Disordered" evidence="4">
    <location>
        <begin position="1"/>
        <end position="24"/>
    </location>
</feature>
<evidence type="ECO:0000313" key="7">
    <source>
        <dbReference type="Proteomes" id="UP001627154"/>
    </source>
</evidence>
<reference evidence="6 7" key="1">
    <citation type="journal article" date="2024" name="bioRxiv">
        <title>A reference genome for Trichogramma kaykai: A tiny desert-dwelling parasitoid wasp with competing sex-ratio distorters.</title>
        <authorList>
            <person name="Culotta J."/>
            <person name="Lindsey A.R."/>
        </authorList>
    </citation>
    <scope>NUCLEOTIDE SEQUENCE [LARGE SCALE GENOMIC DNA]</scope>
    <source>
        <strain evidence="6 7">KSX58</strain>
    </source>
</reference>
<feature type="region of interest" description="Disordered" evidence="4">
    <location>
        <begin position="932"/>
        <end position="958"/>
    </location>
</feature>
<dbReference type="PROSITE" id="PS50010">
    <property type="entry name" value="DH_2"/>
    <property type="match status" value="1"/>
</dbReference>
<evidence type="ECO:0000256" key="1">
    <source>
        <dbReference type="ARBA" id="ARBA00022553"/>
    </source>
</evidence>
<evidence type="ECO:0000256" key="2">
    <source>
        <dbReference type="ARBA" id="ARBA00022658"/>
    </source>
</evidence>
<sequence>MPHVGIDGAGGVGGGLARSESTRASAAATLQPDHQRQQQQQKTAYGTGWLAMGAARPVTSSSGNNYVVLGGTRYGLRLSQDSIVQAAKVAKSDQQPLHQPSMEEPAHNQLYRKLQYRRNSHESEPRERLSDGKPADNYGKPLILDLAATDCCMSCIGPRSSPSRGSLTTLNSRIPLSWSSGNNSSNSNSTCSASGAQATKQPQQQQPAVSRQHHHHHHYHTVVAPNSNNSVRCWPNSSSSSCYSGGGGGCIEQAAVSSGSQGSLHGATTNSSVSVVPTTCANHNAANSPLNSSCSSSSSCSPLQPTIISASLQQQQQHHTLPRLQIAQWTKHHSLRLQEPAAVAVDRIQRFRWSGGNNGSGANAKKSNNSGTKAVKLRELTEKLKGSAPASAPVPPPRRPSRCYVSSPDSSSSSFSISSQQSQQSPAPNEGRFSSRSHTFSESSPNSVPTLAQGSRPSSATTPSTTTTTTTTTTTPSSHPRQLCRSASIDEERDYFVLDPQTNVLAKSPRHSRQYSDSAAGSSFEDACTDHAKSVSCDGEPQPTRSSTSSWLGNVPTGGKFRSASFGQADTNCELDRQVAAQSVDYRRAVYAAMGGNGAGACNATNSGAGSGHNKASTLPRSARRSPSPRRATSPSFVDSAVGSSAEVASSSIDESLLFRPRSDASDSMTASSSAVVGPELVDRQQQQQVQRQPRDSTETPETKANGDARKDCPHEVIITPPQEDATSLSGAKHDSNNLVQQPQQQQQQPQLFIRRLSQASEASEAPSESAASSGAAASQEATTVTAAAAQAASGPTGKLPRRYRGDTSKRRKGVYITQWPSNAASAANAASTNESYELKNKLSTQSSDERDELPPSATPSDLSDCEGQTPRRYSKRPLRGPYGQMLEAEMAKPRATDLVSLDASSGVMRQRRKVSTNLSFNASSSAGFGVDQPPVPCHHRTTSSPSKLEGLPGPSPELLAELLKGSSERVARAPPMPVFHNASDTRTHVVVELYETERSYVEALQTLVHKYLQPLKSPEYANLVDSNTVDEIFYQVPAILSHHEVFLEELRKRLETWELRQTIGDIFLEVFTKPEVLETYTLFLDNWKTAKKAIKAASQAKSGFQRFLETMEREHKGKLGLDQLLIKPVQKIPRYELLIQRLLKHTEPQHPDHDLLTAAFKEVHELVVKINCTERESLEWEQQQSTLRDVQALVEGLAGIVTNDRSFIRHDLVSIASNQGTRKERGLFLFSDFLVITSIKRRSGTIRKPSTSSCPNSIVGLLEANKYKMLMRISLDDLEVMKAKDENLRRMAQEVDHLRDDCATLNQLQELATTLHGTKAQLEELIKDMQTQTQKLLAERNAAHSQLACLELTLNTQNGMENISVVFARPDKRASWEESFNEAKQKLAASTDRRPVPEFVGPVPIRKTRAGLQFTCAAPTLANPQGVRDVWVCNSDGLVGQVCVLSLNPEPPQVTSCNGVCSARILCVAGIPACTSVSQRKAPTNRGLLNKKIRRGGGKSIRKTNSGNIQIDSSSSDDSDSEDIPSTDNPSASRDASNSSSAANDEEFNQPTMWLGTEDGCIHVYNCSDNIRIKKNKIKLQHGSSVYCIIYLDNKVFVSLANGNIIVYSRDQQGGWNTTDSVSLTVGSVAAPVTKMLPVSGKLWCATHVSIKILNTYSLEIEHAFNVSNDPSRTVSCMSSSGSLGVWIALHNSASLKLYHATSHECLADVNIAPAVTSMLVNCDDIIRQHKAACLRVTSLLACNDLLWIGTSAGVVLTLPIPLIKDNTQRMSQAPVVTGIPHGHTGIVRFLTCVEMPSPPKSEPRPKANRYSLKGSKSLTSQHSNASATNSNGSTTERGKLLVISGGDGYEDFRGPQASAELQAGREDSTNHLLLWKGLKRPGPGMDLGDDLEEACEIVGHGTPTRLRCWLLQTQQQHQQQQQQQQQQPPNSPQQHQICKDDFQQRRRRALRDKCSTLQLARREYHSSTR</sequence>
<dbReference type="Gene3D" id="2.30.29.30">
    <property type="entry name" value="Pleckstrin-homology domain (PH domain)/Phosphotyrosine-binding domain (PTB)"/>
    <property type="match status" value="1"/>
</dbReference>
<dbReference type="InterPro" id="IPR015943">
    <property type="entry name" value="WD40/YVTN_repeat-like_dom_sf"/>
</dbReference>
<feature type="compositionally biased region" description="Low complexity" evidence="4">
    <location>
        <begin position="822"/>
        <end position="832"/>
    </location>
</feature>
<dbReference type="Gene3D" id="2.130.10.10">
    <property type="entry name" value="YVTN repeat-like/Quinoprotein amine dehydrogenase"/>
    <property type="match status" value="1"/>
</dbReference>
<feature type="compositionally biased region" description="Low complexity" evidence="4">
    <location>
        <begin position="1529"/>
        <end position="1544"/>
    </location>
</feature>
<feature type="compositionally biased region" description="Low complexity" evidence="4">
    <location>
        <begin position="360"/>
        <end position="371"/>
    </location>
</feature>
<keyword evidence="1" id="KW-0597">Phosphoprotein</keyword>
<feature type="region of interest" description="Disordered" evidence="4">
    <location>
        <begin position="1797"/>
        <end position="1839"/>
    </location>
</feature>
<proteinExistence type="predicted"/>
<dbReference type="Pfam" id="PF19056">
    <property type="entry name" value="WD40_2"/>
    <property type="match status" value="1"/>
</dbReference>
<feature type="compositionally biased region" description="Basic residues" evidence="4">
    <location>
        <begin position="1490"/>
        <end position="1503"/>
    </location>
</feature>
<dbReference type="GO" id="GO:0005737">
    <property type="term" value="C:cytoplasm"/>
    <property type="evidence" value="ECO:0007669"/>
    <property type="project" value="UniProtKB-ARBA"/>
</dbReference>